<dbReference type="PANTHER" id="PTHR31569">
    <property type="entry name" value="SWIM-TYPE DOMAIN-CONTAINING PROTEIN"/>
    <property type="match status" value="1"/>
</dbReference>
<dbReference type="PANTHER" id="PTHR31569:SF4">
    <property type="entry name" value="SWIM-TYPE DOMAIN-CONTAINING PROTEIN"/>
    <property type="match status" value="1"/>
</dbReference>
<dbReference type="WBParaSite" id="SMRG1_23000.1">
    <property type="protein sequence ID" value="SMRG1_23000.1"/>
    <property type="gene ID" value="SMRG1_23000"/>
</dbReference>
<dbReference type="AlphaFoldDB" id="A0AA84ZE39"/>
<reference evidence="3 4" key="1">
    <citation type="submission" date="2023-11" db="UniProtKB">
        <authorList>
            <consortium name="WormBaseParasite"/>
        </authorList>
    </citation>
    <scope>IDENTIFICATION</scope>
</reference>
<sequence>MRSQLYPDTKNINDILQRVQANTEVKVFNENGNMFMIFFSRREQIAVYHAFPEVICIDSTYQTNKVGFPLFQLVVADSFGQGHTVMYALCSQERREDVEKLLECFKEIMCGTYATRTFIMDSAATEISAVQSTHSHSNIILCSFHVLIAFFRKFQNPDVRKCLEHLVKTRRSDIYTRKYEHLRTHFSRAYDYIKDYWIARKSMWARCYRRHVLSLGNHTNNNVESAHKHLKECLRRGDSLLLTFWEIRVKQTLTYVCVLMTL</sequence>
<dbReference type="InterPro" id="IPR052579">
    <property type="entry name" value="Zinc_finger_SWIM"/>
</dbReference>
<evidence type="ECO:0000313" key="3">
    <source>
        <dbReference type="WBParaSite" id="SMRG1_23000.1"/>
    </source>
</evidence>
<organism evidence="2 4">
    <name type="scientific">Schistosoma margrebowiei</name>
    <dbReference type="NCBI Taxonomy" id="48269"/>
    <lineage>
        <taxon>Eukaryota</taxon>
        <taxon>Metazoa</taxon>
        <taxon>Spiralia</taxon>
        <taxon>Lophotrochozoa</taxon>
        <taxon>Platyhelminthes</taxon>
        <taxon>Trematoda</taxon>
        <taxon>Digenea</taxon>
        <taxon>Strigeidida</taxon>
        <taxon>Schistosomatoidea</taxon>
        <taxon>Schistosomatidae</taxon>
        <taxon>Schistosoma</taxon>
    </lineage>
</organism>
<evidence type="ECO:0000259" key="1">
    <source>
        <dbReference type="Pfam" id="PF21056"/>
    </source>
</evidence>
<dbReference type="Proteomes" id="UP000050790">
    <property type="component" value="Unassembled WGS sequence"/>
</dbReference>
<dbReference type="WBParaSite" id="SMRG1_23000.2">
    <property type="protein sequence ID" value="SMRG1_23000.2"/>
    <property type="gene ID" value="SMRG1_23000"/>
</dbReference>
<dbReference type="InterPro" id="IPR048324">
    <property type="entry name" value="ZSWIM1-3_RNaseH-like"/>
</dbReference>
<protein>
    <recommendedName>
        <fullName evidence="1">ZSWIM1/3 RNaseH-like domain-containing protein</fullName>
    </recommendedName>
</protein>
<accession>A0AA84ZE39</accession>
<evidence type="ECO:0000313" key="4">
    <source>
        <dbReference type="WBParaSite" id="SMRG1_23000.2"/>
    </source>
</evidence>
<proteinExistence type="predicted"/>
<dbReference type="Pfam" id="PF21056">
    <property type="entry name" value="ZSWIM1-3_RNaseH-like"/>
    <property type="match status" value="1"/>
</dbReference>
<feature type="domain" description="ZSWIM1/3 RNaseH-like" evidence="1">
    <location>
        <begin position="18"/>
        <end position="138"/>
    </location>
</feature>
<evidence type="ECO:0000313" key="2">
    <source>
        <dbReference type="Proteomes" id="UP000050790"/>
    </source>
</evidence>
<name>A0AA84ZE39_9TREM</name>